<proteinExistence type="predicted"/>
<gene>
    <name evidence="1" type="ORF">E2C01_047601</name>
</gene>
<dbReference type="Proteomes" id="UP000324222">
    <property type="component" value="Unassembled WGS sequence"/>
</dbReference>
<comment type="caution">
    <text evidence="1">The sequence shown here is derived from an EMBL/GenBank/DDBJ whole genome shotgun (WGS) entry which is preliminary data.</text>
</comment>
<name>A0A5B7G8Z7_PORTR</name>
<keyword evidence="2" id="KW-1185">Reference proteome</keyword>
<accession>A0A5B7G8Z7</accession>
<evidence type="ECO:0000313" key="2">
    <source>
        <dbReference type="Proteomes" id="UP000324222"/>
    </source>
</evidence>
<evidence type="ECO:0000313" key="1">
    <source>
        <dbReference type="EMBL" id="MPC53703.1"/>
    </source>
</evidence>
<dbReference type="AlphaFoldDB" id="A0A5B7G8Z7"/>
<sequence length="72" mass="8469">MYRYLATNTLLIEAEIQDIWGIFKNHPGGRFRHVNSEDGRTVILIWFDSGELSCLLEEERGMEECHENQTRV</sequence>
<protein>
    <submittedName>
        <fullName evidence="1">Uncharacterized protein</fullName>
    </submittedName>
</protein>
<reference evidence="1 2" key="1">
    <citation type="submission" date="2019-05" db="EMBL/GenBank/DDBJ databases">
        <title>Another draft genome of Portunus trituberculatus and its Hox gene families provides insights of decapod evolution.</title>
        <authorList>
            <person name="Jeong J.-H."/>
            <person name="Song I."/>
            <person name="Kim S."/>
            <person name="Choi T."/>
            <person name="Kim D."/>
            <person name="Ryu S."/>
            <person name="Kim W."/>
        </authorList>
    </citation>
    <scope>NUCLEOTIDE SEQUENCE [LARGE SCALE GENOMIC DNA]</scope>
    <source>
        <tissue evidence="1">Muscle</tissue>
    </source>
</reference>
<organism evidence="1 2">
    <name type="scientific">Portunus trituberculatus</name>
    <name type="common">Swimming crab</name>
    <name type="synonym">Neptunus trituberculatus</name>
    <dbReference type="NCBI Taxonomy" id="210409"/>
    <lineage>
        <taxon>Eukaryota</taxon>
        <taxon>Metazoa</taxon>
        <taxon>Ecdysozoa</taxon>
        <taxon>Arthropoda</taxon>
        <taxon>Crustacea</taxon>
        <taxon>Multicrustacea</taxon>
        <taxon>Malacostraca</taxon>
        <taxon>Eumalacostraca</taxon>
        <taxon>Eucarida</taxon>
        <taxon>Decapoda</taxon>
        <taxon>Pleocyemata</taxon>
        <taxon>Brachyura</taxon>
        <taxon>Eubrachyura</taxon>
        <taxon>Portunoidea</taxon>
        <taxon>Portunidae</taxon>
        <taxon>Portuninae</taxon>
        <taxon>Portunus</taxon>
    </lineage>
</organism>
<dbReference type="EMBL" id="VSRR010011820">
    <property type="protein sequence ID" value="MPC53703.1"/>
    <property type="molecule type" value="Genomic_DNA"/>
</dbReference>